<keyword evidence="1" id="KW-0472">Membrane</keyword>
<gene>
    <name evidence="3" type="ORF">THRCLA_07545</name>
</gene>
<protein>
    <recommendedName>
        <fullName evidence="2">LicD/FKTN/FKRP nucleotidyltransferase domain-containing protein</fullName>
    </recommendedName>
</protein>
<evidence type="ECO:0000313" key="3">
    <source>
        <dbReference type="EMBL" id="OQR95821.1"/>
    </source>
</evidence>
<dbReference type="PANTHER" id="PTHR43404">
    <property type="entry name" value="LIPOPOLYSACCHARIDE CHOLINEPHOSPHOTRANSFERASE LICD"/>
    <property type="match status" value="1"/>
</dbReference>
<dbReference type="STRING" id="74557.A0A1V9ZD34"/>
<sequence length="326" mass="37573">MSEMDLEKATHSAAPKNVSYWRLAIALLLAVCISFIVLVQYEIFSMPMLNKPEPYRDEKGGIHVVDPEGKKECVVLWTGHLVQEFVDPSYCYTKEERRTFLRQLVFTFHDLMEGASIEYWIDSGTLLGSYRDKGLILHDIDADVGLTKENFDKLRQTKLNVPSDYELFISDSPHYREGPFDFLPGRFAHKRTGLYVDVFEFLPSEDIIEKTVVETMDFDVVGGKMKMVGNDSNNAIVHWEKDAVVHMVIESKEQHVIEQLGPVTSDAWYACAKCVEYRRFVVPKDWILPLQKCPFDGKEVWCPAKQFEYLDMLYGDSMMTPINPND</sequence>
<keyword evidence="4" id="KW-1185">Reference proteome</keyword>
<name>A0A1V9ZD34_9STRA</name>
<evidence type="ECO:0000313" key="4">
    <source>
        <dbReference type="Proteomes" id="UP000243217"/>
    </source>
</evidence>
<proteinExistence type="predicted"/>
<comment type="caution">
    <text evidence="3">The sequence shown here is derived from an EMBL/GenBank/DDBJ whole genome shotgun (WGS) entry which is preliminary data.</text>
</comment>
<evidence type="ECO:0000256" key="1">
    <source>
        <dbReference type="SAM" id="Phobius"/>
    </source>
</evidence>
<feature type="domain" description="LicD/FKTN/FKRP nucleotidyltransferase" evidence="2">
    <location>
        <begin position="116"/>
        <end position="315"/>
    </location>
</feature>
<evidence type="ECO:0000259" key="2">
    <source>
        <dbReference type="Pfam" id="PF04991"/>
    </source>
</evidence>
<feature type="transmembrane region" description="Helical" evidence="1">
    <location>
        <begin position="20"/>
        <end position="41"/>
    </location>
</feature>
<dbReference type="GO" id="GO:0009100">
    <property type="term" value="P:glycoprotein metabolic process"/>
    <property type="evidence" value="ECO:0007669"/>
    <property type="project" value="UniProtKB-ARBA"/>
</dbReference>
<dbReference type="InterPro" id="IPR052942">
    <property type="entry name" value="LPS_cholinephosphotransferase"/>
</dbReference>
<dbReference type="InterPro" id="IPR007074">
    <property type="entry name" value="LicD/FKTN/FKRP_NTP_transf"/>
</dbReference>
<dbReference type="EMBL" id="JNBS01002024">
    <property type="protein sequence ID" value="OQR95821.1"/>
    <property type="molecule type" value="Genomic_DNA"/>
</dbReference>
<dbReference type="Pfam" id="PF04991">
    <property type="entry name" value="LicD"/>
    <property type="match status" value="1"/>
</dbReference>
<keyword evidence="1" id="KW-1133">Transmembrane helix</keyword>
<dbReference type="PANTHER" id="PTHR43404:SF1">
    <property type="entry name" value="MNN4P"/>
    <property type="match status" value="1"/>
</dbReference>
<dbReference type="Proteomes" id="UP000243217">
    <property type="component" value="Unassembled WGS sequence"/>
</dbReference>
<dbReference type="AlphaFoldDB" id="A0A1V9ZD34"/>
<dbReference type="OrthoDB" id="444255at2759"/>
<organism evidence="3 4">
    <name type="scientific">Thraustotheca clavata</name>
    <dbReference type="NCBI Taxonomy" id="74557"/>
    <lineage>
        <taxon>Eukaryota</taxon>
        <taxon>Sar</taxon>
        <taxon>Stramenopiles</taxon>
        <taxon>Oomycota</taxon>
        <taxon>Saprolegniomycetes</taxon>
        <taxon>Saprolegniales</taxon>
        <taxon>Achlyaceae</taxon>
        <taxon>Thraustotheca</taxon>
    </lineage>
</organism>
<accession>A0A1V9ZD34</accession>
<keyword evidence="1" id="KW-0812">Transmembrane</keyword>
<reference evidence="3 4" key="1">
    <citation type="journal article" date="2014" name="Genome Biol. Evol.">
        <title>The secreted proteins of Achlya hypogyna and Thraustotheca clavata identify the ancestral oomycete secretome and reveal gene acquisitions by horizontal gene transfer.</title>
        <authorList>
            <person name="Misner I."/>
            <person name="Blouin N."/>
            <person name="Leonard G."/>
            <person name="Richards T.A."/>
            <person name="Lane C.E."/>
        </authorList>
    </citation>
    <scope>NUCLEOTIDE SEQUENCE [LARGE SCALE GENOMIC DNA]</scope>
    <source>
        <strain evidence="3 4">ATCC 34112</strain>
    </source>
</reference>